<feature type="transmembrane region" description="Helical" evidence="1">
    <location>
        <begin position="177"/>
        <end position="195"/>
    </location>
</feature>
<feature type="transmembrane region" description="Helical" evidence="1">
    <location>
        <begin position="64"/>
        <end position="83"/>
    </location>
</feature>
<dbReference type="InterPro" id="IPR014617">
    <property type="entry name" value="YphA_Bacsu"/>
</dbReference>
<feature type="transmembrane region" description="Helical" evidence="1">
    <location>
        <begin position="6"/>
        <end position="26"/>
    </location>
</feature>
<keyword evidence="1" id="KW-0812">Transmembrane</keyword>
<proteinExistence type="predicted"/>
<comment type="caution">
    <text evidence="2">The sequence shown here is derived from an EMBL/GenBank/DDBJ whole genome shotgun (WGS) entry which is preliminary data.</text>
</comment>
<feature type="transmembrane region" description="Helical" evidence="1">
    <location>
        <begin position="90"/>
        <end position="109"/>
    </location>
</feature>
<feature type="transmembrane region" description="Helical" evidence="1">
    <location>
        <begin position="121"/>
        <end position="139"/>
    </location>
</feature>
<sequence>MIPGYVTIWLSVIIVILFATGWKPYLAPRLGTLGVIVLGIAVAIAAYTGYWWSPFPESLPTVRIHVIIAVLLAGSLLALANNANKGQRSYLMLCALMLSIIWGSIRSLYTHDPVLYWLEPAWNASLFCGLLCPLFTLNIRYQCGALLWGSVLGEIICAWLDHGVYKAAVGSIQWWDSLSIAASAAFGCSLAVYGVKRSAAIMVRTMSRPGKGGE</sequence>
<dbReference type="EMBL" id="BDQX01000458">
    <property type="protein sequence ID" value="GBG12052.1"/>
    <property type="molecule type" value="Genomic_DNA"/>
</dbReference>
<reference evidence="2 3" key="1">
    <citation type="submission" date="2017-08" db="EMBL/GenBank/DDBJ databases">
        <title>Substantial Increase in Enzyme Production by Combined Drug-Resistance Mutations in Paenibacillus agaridevorans.</title>
        <authorList>
            <person name="Tanaka Y."/>
            <person name="Funane K."/>
            <person name="Hosaka T."/>
            <person name="Shiwa Y."/>
            <person name="Fujita N."/>
            <person name="Miyazaki T."/>
            <person name="Yoshikawa H."/>
            <person name="Murakami K."/>
            <person name="Kasahara K."/>
            <person name="Inaoka T."/>
            <person name="Hiraga Y."/>
            <person name="Ochi K."/>
        </authorList>
    </citation>
    <scope>NUCLEOTIDE SEQUENCE [LARGE SCALE GENOMIC DNA]</scope>
    <source>
        <strain evidence="2 3">T-3040</strain>
    </source>
</reference>
<feature type="transmembrane region" description="Helical" evidence="1">
    <location>
        <begin position="146"/>
        <end position="165"/>
    </location>
</feature>
<dbReference type="Proteomes" id="UP000245202">
    <property type="component" value="Unassembled WGS sequence"/>
</dbReference>
<evidence type="ECO:0000256" key="1">
    <source>
        <dbReference type="SAM" id="Phobius"/>
    </source>
</evidence>
<dbReference type="RefSeq" id="WP_087567018.1">
    <property type="nucleotide sequence ID" value="NZ_BDQX01000458.1"/>
</dbReference>
<evidence type="ECO:0000313" key="3">
    <source>
        <dbReference type="Proteomes" id="UP000245202"/>
    </source>
</evidence>
<keyword evidence="1" id="KW-0472">Membrane</keyword>
<dbReference type="Pfam" id="PF24124">
    <property type="entry name" value="YphA"/>
    <property type="match status" value="1"/>
</dbReference>
<gene>
    <name evidence="2" type="ORF">PAT3040_06913</name>
</gene>
<keyword evidence="3" id="KW-1185">Reference proteome</keyword>
<organism evidence="2 3">
    <name type="scientific">Paenibacillus agaridevorans</name>
    <dbReference type="NCBI Taxonomy" id="171404"/>
    <lineage>
        <taxon>Bacteria</taxon>
        <taxon>Bacillati</taxon>
        <taxon>Bacillota</taxon>
        <taxon>Bacilli</taxon>
        <taxon>Bacillales</taxon>
        <taxon>Paenibacillaceae</taxon>
        <taxon>Paenibacillus</taxon>
    </lineage>
</organism>
<name>A0A2R5EZC8_9BACL</name>
<accession>A0A2R5EZC8</accession>
<dbReference type="AlphaFoldDB" id="A0A2R5EZC8"/>
<feature type="transmembrane region" description="Helical" evidence="1">
    <location>
        <begin position="33"/>
        <end position="52"/>
    </location>
</feature>
<keyword evidence="1" id="KW-1133">Transmembrane helix</keyword>
<protein>
    <submittedName>
        <fullName evidence="2">Uncharacterized protein</fullName>
    </submittedName>
</protein>
<evidence type="ECO:0000313" key="2">
    <source>
        <dbReference type="EMBL" id="GBG12052.1"/>
    </source>
</evidence>